<sequence>MTTADDLLALVGLPVDDPRVQESLARFANGVQPELDPDDEESYVDWVPVRETGLEFGFEDEAYVRALREELRRPGPLILTQLYFYGDTPVTRPFPYPLPYGLSLTDDRERVREKLSRLQARLRSYVRDVWQLPLFDLTVAYSDDHRSVQSLFFHVPYDPWPPLPDLPAPGLTVSSFVNAFGLRWSSRRLRETFASLHYDRHLDDVRRERVADLRLTYGIELYFTEAGRFGATEPAFAHSLAFASVTFFAARELDAREWTGALPFGLRFEDTQSIMMEKIAAIPAERYDEDFSGYAVWHFDDFSLSVNYSNLDNRLLRVSVMTPGYW</sequence>
<dbReference type="Proteomes" id="UP000054925">
    <property type="component" value="Unassembled WGS sequence"/>
</dbReference>
<organism evidence="1 2">
    <name type="scientific">Caballeronia terrestris</name>
    <dbReference type="NCBI Taxonomy" id="1226301"/>
    <lineage>
        <taxon>Bacteria</taxon>
        <taxon>Pseudomonadati</taxon>
        <taxon>Pseudomonadota</taxon>
        <taxon>Betaproteobacteria</taxon>
        <taxon>Burkholderiales</taxon>
        <taxon>Burkholderiaceae</taxon>
        <taxon>Caballeronia</taxon>
    </lineage>
</organism>
<accession>A0A158GB61</accession>
<gene>
    <name evidence="1" type="ORF">AWB67_01235</name>
</gene>
<keyword evidence="2" id="KW-1185">Reference proteome</keyword>
<protein>
    <submittedName>
        <fullName evidence="1">Uncharacterized protein</fullName>
    </submittedName>
</protein>
<dbReference type="EMBL" id="FCOL02000005">
    <property type="protein sequence ID" value="SAL29127.1"/>
    <property type="molecule type" value="Genomic_DNA"/>
</dbReference>
<proteinExistence type="predicted"/>
<dbReference type="RefSeq" id="WP_087655356.1">
    <property type="nucleotide sequence ID" value="NZ_FCOL02000005.1"/>
</dbReference>
<evidence type="ECO:0000313" key="1">
    <source>
        <dbReference type="EMBL" id="SAL29127.1"/>
    </source>
</evidence>
<dbReference type="OrthoDB" id="9132793at2"/>
<dbReference type="AlphaFoldDB" id="A0A158GB61"/>
<evidence type="ECO:0000313" key="2">
    <source>
        <dbReference type="Proteomes" id="UP000054925"/>
    </source>
</evidence>
<name>A0A158GB61_9BURK</name>
<comment type="caution">
    <text evidence="1">The sequence shown here is derived from an EMBL/GenBank/DDBJ whole genome shotgun (WGS) entry which is preliminary data.</text>
</comment>
<reference evidence="1" key="1">
    <citation type="submission" date="2016-01" db="EMBL/GenBank/DDBJ databases">
        <authorList>
            <person name="Peeters C."/>
        </authorList>
    </citation>
    <scope>NUCLEOTIDE SEQUENCE [LARGE SCALE GENOMIC DNA]</scope>
    <source>
        <strain evidence="1">LMG 22937</strain>
    </source>
</reference>